<dbReference type="Proteomes" id="UP000015101">
    <property type="component" value="Unassembled WGS sequence"/>
</dbReference>
<comment type="subcellular location">
    <subcellularLocation>
        <location evidence="1 10 11">Nucleus</location>
    </subcellularLocation>
</comment>
<dbReference type="GO" id="GO:0045893">
    <property type="term" value="P:positive regulation of DNA-templated transcription"/>
    <property type="evidence" value="ECO:0000318"/>
    <property type="project" value="GO_Central"/>
</dbReference>
<dbReference type="EMBL" id="AMQM01001081">
    <property type="status" value="NOT_ANNOTATED_CDS"/>
    <property type="molecule type" value="Genomic_DNA"/>
</dbReference>
<sequence>EVAMEIIDEMALGLCFEIHRSCKRGLLFLDEMDAESQKLYEIVNIRGVDVFGQTFSAKKQYDCICPNCHRNLAASRFAPHLEKCMGMGGCVSRISSRRFRTNHSVKKESEVESDDNSADNDWTYQGDKSS</sequence>
<dbReference type="GO" id="GO:0006325">
    <property type="term" value="P:chromatin organization"/>
    <property type="evidence" value="ECO:0007669"/>
    <property type="project" value="UniProtKB-KW"/>
</dbReference>
<dbReference type="EMBL" id="KB097143">
    <property type="protein sequence ID" value="ESN98951.1"/>
    <property type="molecule type" value="Genomic_DNA"/>
</dbReference>
<evidence type="ECO:0000256" key="8">
    <source>
        <dbReference type="ARBA" id="ARBA00023163"/>
    </source>
</evidence>
<dbReference type="KEGG" id="hro:HELRODRAFT_66532"/>
<evidence type="ECO:0000256" key="7">
    <source>
        <dbReference type="ARBA" id="ARBA00023159"/>
    </source>
</evidence>
<dbReference type="PANTHER" id="PTHR46367:SF1">
    <property type="entry name" value="ATAXIN-7-LIKE PROTEIN 3"/>
    <property type="match status" value="1"/>
</dbReference>
<dbReference type="Pfam" id="PF08209">
    <property type="entry name" value="Sgf11"/>
    <property type="match status" value="1"/>
</dbReference>
<feature type="compositionally biased region" description="Polar residues" evidence="12">
    <location>
        <begin position="119"/>
        <end position="130"/>
    </location>
</feature>
<evidence type="ECO:0000256" key="4">
    <source>
        <dbReference type="ARBA" id="ARBA00022833"/>
    </source>
</evidence>
<evidence type="ECO:0000256" key="11">
    <source>
        <dbReference type="RuleBase" id="RU261113"/>
    </source>
</evidence>
<keyword evidence="2 10" id="KW-0479">Metal-binding</keyword>
<name>T1FYM5_HELRO</name>
<keyword evidence="6 10" id="KW-0805">Transcription regulation</keyword>
<keyword evidence="5 10" id="KW-0156">Chromatin regulator</keyword>
<feature type="zinc finger region" description="SGF11-type" evidence="10">
    <location>
        <begin position="63"/>
        <end position="84"/>
    </location>
</feature>
<dbReference type="GO" id="GO:0008270">
    <property type="term" value="F:zinc ion binding"/>
    <property type="evidence" value="ECO:0007669"/>
    <property type="project" value="UniProtKB-UniRule"/>
</dbReference>
<evidence type="ECO:0000256" key="5">
    <source>
        <dbReference type="ARBA" id="ARBA00022853"/>
    </source>
</evidence>
<reference evidence="14" key="3">
    <citation type="submission" date="2015-06" db="UniProtKB">
        <authorList>
            <consortium name="EnsemblMetazoa"/>
        </authorList>
    </citation>
    <scope>IDENTIFICATION</scope>
</reference>
<dbReference type="EnsemblMetazoa" id="HelroT66532">
    <property type="protein sequence ID" value="HelroP66532"/>
    <property type="gene ID" value="HelroG66532"/>
</dbReference>
<dbReference type="HAMAP" id="MF_03047">
    <property type="entry name" value="Sgf11"/>
    <property type="match status" value="1"/>
</dbReference>
<keyword evidence="15" id="KW-1185">Reference proteome</keyword>
<evidence type="ECO:0000256" key="10">
    <source>
        <dbReference type="HAMAP-Rule" id="MF_03047"/>
    </source>
</evidence>
<dbReference type="OrthoDB" id="21557at2759"/>
<dbReference type="GO" id="GO:0071819">
    <property type="term" value="C:DUBm complex"/>
    <property type="evidence" value="ECO:0000318"/>
    <property type="project" value="GO_Central"/>
</dbReference>
<keyword evidence="7 10" id="KW-0010">Activator</keyword>
<dbReference type="FunFam" id="3.30.160.60:FF:000118">
    <property type="entry name" value="Ataxin-7-like protein 3"/>
    <property type="match status" value="1"/>
</dbReference>
<dbReference type="GeneID" id="20213923"/>
<comment type="function">
    <text evidence="10 11">Component of the transcription regulatory histone acetylation (HAT) complex SAGA, a multiprotein complex that activates transcription by remodeling chromatin and mediating histone acetylation and deubiquitination. Within the SAGA complex, participates in a subcomplex that specifically deubiquitinates histone H2B. The SAGA complex is recruited to specific gene promoters by activators, where it is required for transcription.</text>
</comment>
<dbReference type="eggNOG" id="KOG2612">
    <property type="taxonomic scope" value="Eukaryota"/>
</dbReference>
<reference evidence="13 15" key="2">
    <citation type="journal article" date="2013" name="Nature">
        <title>Insights into bilaterian evolution from three spiralian genomes.</title>
        <authorList>
            <person name="Simakov O."/>
            <person name="Marletaz F."/>
            <person name="Cho S.J."/>
            <person name="Edsinger-Gonzales E."/>
            <person name="Havlak P."/>
            <person name="Hellsten U."/>
            <person name="Kuo D.H."/>
            <person name="Larsson T."/>
            <person name="Lv J."/>
            <person name="Arendt D."/>
            <person name="Savage R."/>
            <person name="Osoegawa K."/>
            <person name="de Jong P."/>
            <person name="Grimwood J."/>
            <person name="Chapman J.A."/>
            <person name="Shapiro H."/>
            <person name="Aerts A."/>
            <person name="Otillar R.P."/>
            <person name="Terry A.Y."/>
            <person name="Boore J.L."/>
            <person name="Grigoriev I.V."/>
            <person name="Lindberg D.R."/>
            <person name="Seaver E.C."/>
            <person name="Weisblat D.A."/>
            <person name="Putnam N.H."/>
            <person name="Rokhsar D.S."/>
        </authorList>
    </citation>
    <scope>NUCLEOTIDE SEQUENCE</scope>
</reference>
<dbReference type="GO" id="GO:0006357">
    <property type="term" value="P:regulation of transcription by RNA polymerase II"/>
    <property type="evidence" value="ECO:0000318"/>
    <property type="project" value="GO_Central"/>
</dbReference>
<protein>
    <recommendedName>
        <fullName evidence="10">SAGA-associated factor 11 homolog</fullName>
    </recommendedName>
</protein>
<keyword evidence="9 10" id="KW-0539">Nucleus</keyword>
<dbReference type="Gene3D" id="3.30.160.60">
    <property type="entry name" value="Classic Zinc Finger"/>
    <property type="match status" value="1"/>
</dbReference>
<keyword evidence="8 10" id="KW-0804">Transcription</keyword>
<dbReference type="InterPro" id="IPR051078">
    <property type="entry name" value="SGF11"/>
</dbReference>
<evidence type="ECO:0000256" key="6">
    <source>
        <dbReference type="ARBA" id="ARBA00023015"/>
    </source>
</evidence>
<evidence type="ECO:0000313" key="14">
    <source>
        <dbReference type="EnsemblMetazoa" id="HelroP66532"/>
    </source>
</evidence>
<comment type="domain">
    <text evidence="10">The C-terminal SGF11-type zinc-finger domain forms part of the 'catalytic lobe' of the SAGA deubiquitination module.</text>
</comment>
<dbReference type="GO" id="GO:0003713">
    <property type="term" value="F:transcription coactivator activity"/>
    <property type="evidence" value="ECO:0000318"/>
    <property type="project" value="GO_Central"/>
</dbReference>
<reference evidence="15" key="1">
    <citation type="submission" date="2012-12" db="EMBL/GenBank/DDBJ databases">
        <authorList>
            <person name="Hellsten U."/>
            <person name="Grimwood J."/>
            <person name="Chapman J.A."/>
            <person name="Shapiro H."/>
            <person name="Aerts A."/>
            <person name="Otillar R.P."/>
            <person name="Terry A.Y."/>
            <person name="Boore J.L."/>
            <person name="Simakov O."/>
            <person name="Marletaz F."/>
            <person name="Cho S.-J."/>
            <person name="Edsinger-Gonzales E."/>
            <person name="Havlak P."/>
            <person name="Kuo D.-H."/>
            <person name="Larsson T."/>
            <person name="Lv J."/>
            <person name="Arendt D."/>
            <person name="Savage R."/>
            <person name="Osoegawa K."/>
            <person name="de Jong P."/>
            <person name="Lindberg D.R."/>
            <person name="Seaver E.C."/>
            <person name="Weisblat D.A."/>
            <person name="Putnam N.H."/>
            <person name="Grigoriev I.V."/>
            <person name="Rokhsar D.S."/>
        </authorList>
    </citation>
    <scope>NUCLEOTIDE SEQUENCE</scope>
</reference>
<dbReference type="InterPro" id="IPR013246">
    <property type="entry name" value="SAGA_su_Sgf11"/>
</dbReference>
<evidence type="ECO:0000256" key="3">
    <source>
        <dbReference type="ARBA" id="ARBA00022771"/>
    </source>
</evidence>
<evidence type="ECO:0000256" key="2">
    <source>
        <dbReference type="ARBA" id="ARBA00022723"/>
    </source>
</evidence>
<evidence type="ECO:0000256" key="12">
    <source>
        <dbReference type="SAM" id="MobiDB-lite"/>
    </source>
</evidence>
<comment type="subunit">
    <text evidence="10">Component of some SAGA transcription coactivator-HAT complexes. Within the SAGA complex, participates to a subcomplex of SAGA called the DUB module (deubiquitination module).</text>
</comment>
<accession>T1FYM5</accession>
<evidence type="ECO:0000313" key="13">
    <source>
        <dbReference type="EMBL" id="ESN98951.1"/>
    </source>
</evidence>
<evidence type="ECO:0000313" key="15">
    <source>
        <dbReference type="Proteomes" id="UP000015101"/>
    </source>
</evidence>
<feature type="region of interest" description="Disordered" evidence="12">
    <location>
        <begin position="102"/>
        <end position="130"/>
    </location>
</feature>
<dbReference type="FunCoup" id="T1FYM5">
    <property type="interactions" value="169"/>
</dbReference>
<dbReference type="InParanoid" id="T1FYM5"/>
<gene>
    <name evidence="14" type="primary">20213923</name>
    <name evidence="13" type="ORF">HELRODRAFT_66532</name>
</gene>
<dbReference type="OMA" id="RFRTNHS"/>
<dbReference type="CTD" id="20213923"/>
<evidence type="ECO:0000256" key="9">
    <source>
        <dbReference type="ARBA" id="ARBA00023242"/>
    </source>
</evidence>
<dbReference type="PANTHER" id="PTHR46367">
    <property type="entry name" value="ATAXIN-7-LIKE PROTEIN 3"/>
    <property type="match status" value="1"/>
</dbReference>
<dbReference type="AlphaFoldDB" id="T1FYM5"/>
<comment type="domain">
    <text evidence="10">The long N-terminal helix forms part of the 'assembly lobe' of the SAGA deubiquitination module.</text>
</comment>
<keyword evidence="3 10" id="KW-0863">Zinc-finger</keyword>
<dbReference type="STRING" id="6412.T1FYM5"/>
<proteinExistence type="inferred from homology"/>
<organism evidence="14 15">
    <name type="scientific">Helobdella robusta</name>
    <name type="common">Californian leech</name>
    <dbReference type="NCBI Taxonomy" id="6412"/>
    <lineage>
        <taxon>Eukaryota</taxon>
        <taxon>Metazoa</taxon>
        <taxon>Spiralia</taxon>
        <taxon>Lophotrochozoa</taxon>
        <taxon>Annelida</taxon>
        <taxon>Clitellata</taxon>
        <taxon>Hirudinea</taxon>
        <taxon>Rhynchobdellida</taxon>
        <taxon>Glossiphoniidae</taxon>
        <taxon>Helobdella</taxon>
    </lineage>
</organism>
<dbReference type="RefSeq" id="XP_009022437.1">
    <property type="nucleotide sequence ID" value="XM_009024189.1"/>
</dbReference>
<keyword evidence="4 10" id="KW-0862">Zinc</keyword>
<evidence type="ECO:0000256" key="1">
    <source>
        <dbReference type="ARBA" id="ARBA00004123"/>
    </source>
</evidence>
<dbReference type="GO" id="GO:0000124">
    <property type="term" value="C:SAGA complex"/>
    <property type="evidence" value="ECO:0000318"/>
    <property type="project" value="GO_Central"/>
</dbReference>
<dbReference type="HOGENOM" id="CLU_100743_1_0_1"/>
<comment type="similarity">
    <text evidence="10 11">Belongs to the SGF11 family.</text>
</comment>